<keyword evidence="3" id="KW-0012">Acyltransferase</keyword>
<comment type="caution">
    <text evidence="8">The sequence shown here is derived from an EMBL/GenBank/DDBJ whole genome shotgun (WGS) entry which is preliminary data.</text>
</comment>
<dbReference type="EMBL" id="PCYM01000006">
    <property type="protein sequence ID" value="PIR47484.1"/>
    <property type="molecule type" value="Genomic_DNA"/>
</dbReference>
<evidence type="ECO:0000313" key="9">
    <source>
        <dbReference type="Proteomes" id="UP000230084"/>
    </source>
</evidence>
<evidence type="ECO:0000256" key="5">
    <source>
        <dbReference type="ARBA" id="ARBA00048493"/>
    </source>
</evidence>
<evidence type="ECO:0000256" key="6">
    <source>
        <dbReference type="ARBA" id="ARBA00049628"/>
    </source>
</evidence>
<accession>A0A2H0RNC4</accession>
<keyword evidence="1" id="KW-0808">Transferase</keyword>
<evidence type="ECO:0000256" key="3">
    <source>
        <dbReference type="ARBA" id="ARBA00023315"/>
    </source>
</evidence>
<dbReference type="SUPFAM" id="SSF53448">
    <property type="entry name" value="Nucleotide-diphospho-sugar transferases"/>
    <property type="match status" value="1"/>
</dbReference>
<feature type="domain" description="Nucleotidyl transferase" evidence="7">
    <location>
        <begin position="6"/>
        <end position="219"/>
    </location>
</feature>
<evidence type="ECO:0000256" key="4">
    <source>
        <dbReference type="ARBA" id="ARBA00048247"/>
    </source>
</evidence>
<dbReference type="Gene3D" id="3.90.550.10">
    <property type="entry name" value="Spore Coat Polysaccharide Biosynthesis Protein SpsA, Chain A"/>
    <property type="match status" value="1"/>
</dbReference>
<dbReference type="InterPro" id="IPR005835">
    <property type="entry name" value="NTP_transferase_dom"/>
</dbReference>
<dbReference type="GO" id="GO:0003977">
    <property type="term" value="F:UDP-N-acetylglucosamine diphosphorylase activity"/>
    <property type="evidence" value="ECO:0007669"/>
    <property type="project" value="UniProtKB-EC"/>
</dbReference>
<reference evidence="8 9" key="1">
    <citation type="submission" date="2017-09" db="EMBL/GenBank/DDBJ databases">
        <title>Depth-based differentiation of microbial function through sediment-hosted aquifers and enrichment of novel symbionts in the deep terrestrial subsurface.</title>
        <authorList>
            <person name="Probst A.J."/>
            <person name="Ladd B."/>
            <person name="Jarett J.K."/>
            <person name="Geller-Mcgrath D.E."/>
            <person name="Sieber C.M."/>
            <person name="Emerson J.B."/>
            <person name="Anantharaman K."/>
            <person name="Thomas B.C."/>
            <person name="Malmstrom R."/>
            <person name="Stieglmeier M."/>
            <person name="Klingl A."/>
            <person name="Woyke T."/>
            <person name="Ryan C.M."/>
            <person name="Banfield J.F."/>
        </authorList>
    </citation>
    <scope>NUCLEOTIDE SEQUENCE [LARGE SCALE GENOMIC DNA]</scope>
    <source>
        <strain evidence="8">CG10_big_fil_rev_8_21_14_0_10_50_16</strain>
    </source>
</reference>
<sequence length="252" mass="27950">MNIRVLILAGGKGARMGATVPKSLVPICGKPIIDYILEAIAESGVDSKPALVVGHDLEDLMKHVGDRAEFVIQNEQLGTGHAVMVAEDQLFDAETVLVSYGDHALYKPITYKEIVEKHDASNATITMLTTKLQNYDGWRSLFLHWGRIVRDTQGFVASITEYKLCTEEEKTITEVNNGMYCFDGAWLWANIDALQNDNAKGEYLLTDLIARALQQDRRVETIHCDPEHGIGVNTLEEVAIAENLICPDHKGQ</sequence>
<dbReference type="Pfam" id="PF00483">
    <property type="entry name" value="NTP_transferase"/>
    <property type="match status" value="1"/>
</dbReference>
<evidence type="ECO:0000313" key="8">
    <source>
        <dbReference type="EMBL" id="PIR47484.1"/>
    </source>
</evidence>
<proteinExistence type="predicted"/>
<name>A0A2H0RNC4_9BACT</name>
<dbReference type="PANTHER" id="PTHR43584">
    <property type="entry name" value="NUCLEOTIDYL TRANSFERASE"/>
    <property type="match status" value="1"/>
</dbReference>
<evidence type="ECO:0000259" key="7">
    <source>
        <dbReference type="Pfam" id="PF00483"/>
    </source>
</evidence>
<evidence type="ECO:0000256" key="2">
    <source>
        <dbReference type="ARBA" id="ARBA00022695"/>
    </source>
</evidence>
<gene>
    <name evidence="8" type="ORF">COV06_03465</name>
</gene>
<keyword evidence="2" id="KW-0548">Nucleotidyltransferase</keyword>
<dbReference type="PANTHER" id="PTHR43584:SF3">
    <property type="entry name" value="BIFUNCTIONAL PROTEIN GLMU"/>
    <property type="match status" value="1"/>
</dbReference>
<protein>
    <recommendedName>
        <fullName evidence="7">Nucleotidyl transferase domain-containing protein</fullName>
    </recommendedName>
</protein>
<dbReference type="InterPro" id="IPR029044">
    <property type="entry name" value="Nucleotide-diphossugar_trans"/>
</dbReference>
<dbReference type="AlphaFoldDB" id="A0A2H0RNC4"/>
<dbReference type="CDD" id="cd02540">
    <property type="entry name" value="GT2_GlmU_N_bac"/>
    <property type="match status" value="1"/>
</dbReference>
<dbReference type="Proteomes" id="UP000230084">
    <property type="component" value="Unassembled WGS sequence"/>
</dbReference>
<organism evidence="8 9">
    <name type="scientific">Candidatus Uhrbacteria bacterium CG10_big_fil_rev_8_21_14_0_10_50_16</name>
    <dbReference type="NCBI Taxonomy" id="1975039"/>
    <lineage>
        <taxon>Bacteria</taxon>
        <taxon>Candidatus Uhriibacteriota</taxon>
    </lineage>
</organism>
<comment type="catalytic activity">
    <reaction evidence="5">
        <text>N-acetyl-alpha-D-glucosamine 1-phosphate + UTP + H(+) = UDP-N-acetyl-alpha-D-glucosamine + diphosphate</text>
        <dbReference type="Rhea" id="RHEA:13509"/>
        <dbReference type="ChEBI" id="CHEBI:15378"/>
        <dbReference type="ChEBI" id="CHEBI:33019"/>
        <dbReference type="ChEBI" id="CHEBI:46398"/>
        <dbReference type="ChEBI" id="CHEBI:57705"/>
        <dbReference type="ChEBI" id="CHEBI:57776"/>
        <dbReference type="EC" id="2.7.7.23"/>
    </reaction>
</comment>
<evidence type="ECO:0000256" key="1">
    <source>
        <dbReference type="ARBA" id="ARBA00022679"/>
    </source>
</evidence>
<dbReference type="InterPro" id="IPR050065">
    <property type="entry name" value="GlmU-like"/>
</dbReference>
<dbReference type="GO" id="GO:0019134">
    <property type="term" value="F:glucosamine-1-phosphate N-acetyltransferase activity"/>
    <property type="evidence" value="ECO:0007669"/>
    <property type="project" value="UniProtKB-EC"/>
</dbReference>
<comment type="function">
    <text evidence="6">Catalyzes the last two sequential reactions in the de novo biosynthetic pathway for UDP-N-acetylglucosamine (UDP-GlcNAc). The C-terminal domain catalyzes the transfer of acetyl group from acetyl coenzyme A to glucosamine-1-phosphate (GlcN-1-P) to produce N-acetylglucosamine-1-phosphate (GlcNAc-1-P), which is converted into UDP-GlcNAc by the transfer of uridine 5-monophosphate (from uridine 5-triphosphate), a reaction catalyzed by the N-terminal domain.</text>
</comment>
<comment type="catalytic activity">
    <reaction evidence="4">
        <text>alpha-D-glucosamine 1-phosphate + acetyl-CoA = N-acetyl-alpha-D-glucosamine 1-phosphate + CoA + H(+)</text>
        <dbReference type="Rhea" id="RHEA:13725"/>
        <dbReference type="ChEBI" id="CHEBI:15378"/>
        <dbReference type="ChEBI" id="CHEBI:57287"/>
        <dbReference type="ChEBI" id="CHEBI:57288"/>
        <dbReference type="ChEBI" id="CHEBI:57776"/>
        <dbReference type="ChEBI" id="CHEBI:58516"/>
        <dbReference type="EC" id="2.3.1.157"/>
    </reaction>
</comment>